<dbReference type="Xenbase" id="XB-GENE-29085235">
    <property type="gene designation" value="LOC101731254"/>
</dbReference>
<organism evidence="2 3">
    <name type="scientific">Xenopus tropicalis</name>
    <name type="common">Western clawed frog</name>
    <name type="synonym">Silurana tropicalis</name>
    <dbReference type="NCBI Taxonomy" id="8364"/>
    <lineage>
        <taxon>Eukaryota</taxon>
        <taxon>Metazoa</taxon>
        <taxon>Chordata</taxon>
        <taxon>Craniata</taxon>
        <taxon>Vertebrata</taxon>
        <taxon>Euteleostomi</taxon>
        <taxon>Amphibia</taxon>
        <taxon>Batrachia</taxon>
        <taxon>Anura</taxon>
        <taxon>Pipoidea</taxon>
        <taxon>Pipidae</taxon>
        <taxon>Xenopodinae</taxon>
        <taxon>Xenopus</taxon>
        <taxon>Silurana</taxon>
    </lineage>
</organism>
<evidence type="ECO:0000313" key="2">
    <source>
        <dbReference type="Proteomes" id="UP000008143"/>
    </source>
</evidence>
<dbReference type="RefSeq" id="XP_031750091.1">
    <property type="nucleotide sequence ID" value="XM_031894231.1"/>
</dbReference>
<sequence>MDNPGNQVVGVWACEAPACVYIELEEQNDEEEAEACTMDHIDHCYSSDNTDACLVTIELKNKIRNLQRIANNQKYRIQKMKQYIKELKMQNKETCKKQVAGWLDLYTIDGSTGEKTCKRTLLIPRNLQGRHISLPDSCTEAEGPSATEPAVPRLLRSRTKKLLTEPERAESAGCSESDHEKEQEGSGTASPESTSQQSLAVSSEQQRIG</sequence>
<evidence type="ECO:0000313" key="3">
    <source>
        <dbReference type="RefSeq" id="XP_004918716.2"/>
    </source>
</evidence>
<evidence type="ECO:0000313" key="5">
    <source>
        <dbReference type="RefSeq" id="XP_031750091.1"/>
    </source>
</evidence>
<dbReference type="GeneID" id="101731254"/>
<name>A0A8J0R7C1_XENTR</name>
<dbReference type="AGR" id="Xenbase:XB-GENE-29085235"/>
<feature type="region of interest" description="Disordered" evidence="1">
    <location>
        <begin position="158"/>
        <end position="209"/>
    </location>
</feature>
<proteinExistence type="predicted"/>
<dbReference type="RefSeq" id="XP_004918717.2">
    <property type="nucleotide sequence ID" value="XM_004918660.4"/>
</dbReference>
<dbReference type="KEGG" id="xtr:101731254"/>
<dbReference type="AlphaFoldDB" id="A0A8J0R7C1"/>
<protein>
    <submittedName>
        <fullName evidence="3 4">Uncharacterized protein LOC101731254 isoform X2</fullName>
    </submittedName>
</protein>
<reference evidence="3 4" key="1">
    <citation type="submission" date="2025-04" db="UniProtKB">
        <authorList>
            <consortium name="RefSeq"/>
        </authorList>
    </citation>
    <scope>IDENTIFICATION</scope>
    <source>
        <strain evidence="3 4">Nigerian</strain>
        <tissue evidence="3 4">Liver and blood</tissue>
    </source>
</reference>
<evidence type="ECO:0000313" key="6">
    <source>
        <dbReference type="Xenbase" id="XB-GENE-29085235"/>
    </source>
</evidence>
<gene>
    <name evidence="3 4 5 6" type="primary">LOC101731254</name>
</gene>
<accession>A0A8J0R7C1</accession>
<keyword evidence="2" id="KW-1185">Reference proteome</keyword>
<dbReference type="Proteomes" id="UP000008143">
    <property type="component" value="Chromosome 10"/>
</dbReference>
<evidence type="ECO:0000256" key="1">
    <source>
        <dbReference type="SAM" id="MobiDB-lite"/>
    </source>
</evidence>
<dbReference type="OMA" id="WAHEAPA"/>
<feature type="compositionally biased region" description="Basic and acidic residues" evidence="1">
    <location>
        <begin position="162"/>
        <end position="184"/>
    </location>
</feature>
<dbReference type="RefSeq" id="XP_004918716.2">
    <property type="nucleotide sequence ID" value="XM_004918659.4"/>
</dbReference>
<feature type="compositionally biased region" description="Polar residues" evidence="1">
    <location>
        <begin position="185"/>
        <end position="209"/>
    </location>
</feature>
<evidence type="ECO:0000313" key="4">
    <source>
        <dbReference type="RefSeq" id="XP_004918717.2"/>
    </source>
</evidence>